<evidence type="ECO:0000313" key="2">
    <source>
        <dbReference type="EMBL" id="ORX84594.1"/>
    </source>
</evidence>
<dbReference type="InterPro" id="IPR050583">
    <property type="entry name" value="Mycobacterial_A85_antigen"/>
</dbReference>
<dbReference type="Gene3D" id="3.40.50.1820">
    <property type="entry name" value="alpha/beta hydrolase"/>
    <property type="match status" value="1"/>
</dbReference>
<keyword evidence="1" id="KW-0732">Signal</keyword>
<evidence type="ECO:0000313" key="3">
    <source>
        <dbReference type="Proteomes" id="UP000193944"/>
    </source>
</evidence>
<dbReference type="PANTHER" id="PTHR48098:SF1">
    <property type="entry name" value="DIACYLGLYCEROL ACYLTRANSFERASE_MYCOLYLTRANSFERASE AG85A"/>
    <property type="match status" value="1"/>
</dbReference>
<accession>A0A1Y1XGT4</accession>
<keyword evidence="2" id="KW-0378">Hydrolase</keyword>
<dbReference type="AlphaFoldDB" id="A0A1Y1XGT4"/>
<sequence length="523" mass="58317">MFNFLKKHFCWSLALSAVTLSVTSCSPLKLETRGEDFYGITLRDTKEKFTIFTDGSDATDVVQAEDGSISWIATSKGGAGGGVSLYARSTKEEINIGNYESVDLELDYSTVEGKWSAEAQTPGFVLRFLPWDSTGIFGGYEDLEYFETDSMNGCLKINLKIPSDFSDKIIQSSDYDSILGFAIKFNDYLRGNENGDQLKVTLKDVTFHPKEGAAEDKAFDDGLNDSQRGTVLEVNYPTRDYTVEESALTDEDKYEKHAWVYLPAGYDADDKDTTYPLFILLHGGGQNENSWGLTNKGRGGKIKGFMDRGMASGNVEKFILIAANGVASKNWGPNGAGGDFDGFNAFEGELRNDIIPYMKAHYNIKEGRDNIAMAGLSMGGIQSFDIGLGKCLDIMSHFGGFSGAHLGDPEEQKVFQAKVEKDFEGLTIHNLYITYGTEDVLAKETFPPLVEAYRDWDLIENFNEYTFIDGTHDFPVWYNGFNDFIQMVFKIKKAEEQPSIKPEPETPKQKCRIVQKKKVVKIN</sequence>
<dbReference type="Pfam" id="PF00756">
    <property type="entry name" value="Esterase"/>
    <property type="match status" value="1"/>
</dbReference>
<dbReference type="PANTHER" id="PTHR48098">
    <property type="entry name" value="ENTEROCHELIN ESTERASE-RELATED"/>
    <property type="match status" value="1"/>
</dbReference>
<dbReference type="EMBL" id="MCFG01000049">
    <property type="protein sequence ID" value="ORX84594.1"/>
    <property type="molecule type" value="Genomic_DNA"/>
</dbReference>
<feature type="signal peptide" evidence="1">
    <location>
        <begin position="1"/>
        <end position="25"/>
    </location>
</feature>
<dbReference type="OrthoDB" id="184793at2759"/>
<name>A0A1Y1XGT4_9FUNG</name>
<organism evidence="2 3">
    <name type="scientific">Anaeromyces robustus</name>
    <dbReference type="NCBI Taxonomy" id="1754192"/>
    <lineage>
        <taxon>Eukaryota</taxon>
        <taxon>Fungi</taxon>
        <taxon>Fungi incertae sedis</taxon>
        <taxon>Chytridiomycota</taxon>
        <taxon>Chytridiomycota incertae sedis</taxon>
        <taxon>Neocallimastigomycetes</taxon>
        <taxon>Neocallimastigales</taxon>
        <taxon>Neocallimastigaceae</taxon>
        <taxon>Anaeromyces</taxon>
    </lineage>
</organism>
<gene>
    <name evidence="2" type="ORF">BCR32DRAFT_230329</name>
</gene>
<dbReference type="InterPro" id="IPR029058">
    <property type="entry name" value="AB_hydrolase_fold"/>
</dbReference>
<evidence type="ECO:0000256" key="1">
    <source>
        <dbReference type="SAM" id="SignalP"/>
    </source>
</evidence>
<dbReference type="STRING" id="1754192.A0A1Y1XGT4"/>
<comment type="caution">
    <text evidence="2">The sequence shown here is derived from an EMBL/GenBank/DDBJ whole genome shotgun (WGS) entry which is preliminary data.</text>
</comment>
<dbReference type="SUPFAM" id="SSF53474">
    <property type="entry name" value="alpha/beta-Hydrolases"/>
    <property type="match status" value="1"/>
</dbReference>
<proteinExistence type="predicted"/>
<feature type="chain" id="PRO_5012078812" evidence="1">
    <location>
        <begin position="26"/>
        <end position="523"/>
    </location>
</feature>
<keyword evidence="3" id="KW-1185">Reference proteome</keyword>
<reference evidence="2 3" key="1">
    <citation type="submission" date="2016-08" db="EMBL/GenBank/DDBJ databases">
        <title>A Parts List for Fungal Cellulosomes Revealed by Comparative Genomics.</title>
        <authorList>
            <consortium name="DOE Joint Genome Institute"/>
            <person name="Haitjema C.H."/>
            <person name="Gilmore S.P."/>
            <person name="Henske J.K."/>
            <person name="Solomon K.V."/>
            <person name="De Groot R."/>
            <person name="Kuo A."/>
            <person name="Mondo S.J."/>
            <person name="Salamov A.A."/>
            <person name="Labutti K."/>
            <person name="Zhao Z."/>
            <person name="Chiniquy J."/>
            <person name="Barry K."/>
            <person name="Brewer H.M."/>
            <person name="Purvine S.O."/>
            <person name="Wright A.T."/>
            <person name="Boxma B."/>
            <person name="Van Alen T."/>
            <person name="Hackstein J.H."/>
            <person name="Baker S.E."/>
            <person name="Grigoriev I.V."/>
            <person name="O'Malley M.A."/>
        </authorList>
    </citation>
    <scope>NUCLEOTIDE SEQUENCE [LARGE SCALE GENOMIC DNA]</scope>
    <source>
        <strain evidence="2 3">S4</strain>
    </source>
</reference>
<dbReference type="PROSITE" id="PS51257">
    <property type="entry name" value="PROKAR_LIPOPROTEIN"/>
    <property type="match status" value="1"/>
</dbReference>
<protein>
    <submittedName>
        <fullName evidence="2">Alpha/beta-hydrolase</fullName>
    </submittedName>
</protein>
<reference evidence="2 3" key="2">
    <citation type="submission" date="2016-08" db="EMBL/GenBank/DDBJ databases">
        <title>Pervasive Adenine N6-methylation of Active Genes in Fungi.</title>
        <authorList>
            <consortium name="DOE Joint Genome Institute"/>
            <person name="Mondo S.J."/>
            <person name="Dannebaum R.O."/>
            <person name="Kuo R.C."/>
            <person name="Labutti K."/>
            <person name="Haridas S."/>
            <person name="Kuo A."/>
            <person name="Salamov A."/>
            <person name="Ahrendt S.R."/>
            <person name="Lipzen A."/>
            <person name="Sullivan W."/>
            <person name="Andreopoulos W.B."/>
            <person name="Clum A."/>
            <person name="Lindquist E."/>
            <person name="Daum C."/>
            <person name="Ramamoorthy G.K."/>
            <person name="Gryganskyi A."/>
            <person name="Culley D."/>
            <person name="Magnuson J.K."/>
            <person name="James T.Y."/>
            <person name="O'Malley M.A."/>
            <person name="Stajich J.E."/>
            <person name="Spatafora J.W."/>
            <person name="Visel A."/>
            <person name="Grigoriev I.V."/>
        </authorList>
    </citation>
    <scope>NUCLEOTIDE SEQUENCE [LARGE SCALE GENOMIC DNA]</scope>
    <source>
        <strain evidence="2 3">S4</strain>
    </source>
</reference>
<dbReference type="GO" id="GO:0016787">
    <property type="term" value="F:hydrolase activity"/>
    <property type="evidence" value="ECO:0007669"/>
    <property type="project" value="UniProtKB-KW"/>
</dbReference>
<dbReference type="Proteomes" id="UP000193944">
    <property type="component" value="Unassembled WGS sequence"/>
</dbReference>
<dbReference type="InterPro" id="IPR000801">
    <property type="entry name" value="Esterase-like"/>
</dbReference>
<dbReference type="GO" id="GO:0016747">
    <property type="term" value="F:acyltransferase activity, transferring groups other than amino-acyl groups"/>
    <property type="evidence" value="ECO:0007669"/>
    <property type="project" value="TreeGrafter"/>
</dbReference>